<evidence type="ECO:0000313" key="2">
    <source>
        <dbReference type="Proteomes" id="UP000006265"/>
    </source>
</evidence>
<name>K5BEJ8_MYCHD</name>
<proteinExistence type="predicted"/>
<evidence type="ECO:0000313" key="1">
    <source>
        <dbReference type="EMBL" id="EKF22346.1"/>
    </source>
</evidence>
<accession>K5BEJ8</accession>
<dbReference type="AlphaFoldDB" id="K5BEJ8"/>
<dbReference type="PATRIC" id="fig|1122247.3.peg.3680"/>
<dbReference type="Proteomes" id="UP000006265">
    <property type="component" value="Unassembled WGS sequence"/>
</dbReference>
<gene>
    <name evidence="1" type="ORF">C731_3838</name>
</gene>
<sequence>MSLSETTVRRGLYGMLAGGLLAFGAAVVTGPMADAQPAGADPAPPPVAVASTEAHTIETR</sequence>
<protein>
    <submittedName>
        <fullName evidence="1">Uncharacterized protein</fullName>
    </submittedName>
</protein>
<reference evidence="1 2" key="1">
    <citation type="journal article" date="2012" name="J. Bacteriol.">
        <title>Genome sequence of Mycobacterium hassiacum DSM 44199, a rare source of heat-stable mycobacterial proteins.</title>
        <authorList>
            <person name="Tiago I."/>
            <person name="Maranha A."/>
            <person name="Mendes V."/>
            <person name="Alarico S."/>
            <person name="Moynihan P.J."/>
            <person name="Clarke A.J."/>
            <person name="Macedo-Ribeiro S."/>
            <person name="Pereira P.J."/>
            <person name="Empadinhas N."/>
        </authorList>
    </citation>
    <scope>NUCLEOTIDE SEQUENCE [LARGE SCALE GENOMIC DNA]</scope>
    <source>
        <strain evidence="2">DSM 44199 / CIP 105218 / JCM 12690 / 3849</strain>
    </source>
</reference>
<comment type="caution">
    <text evidence="1">The sequence shown here is derived from an EMBL/GenBank/DDBJ whole genome shotgun (WGS) entry which is preliminary data.</text>
</comment>
<organism evidence="1 2">
    <name type="scientific">Mycolicibacterium hassiacum (strain DSM 44199 / CIP 105218 / JCM 12690 / 3849)</name>
    <name type="common">Mycobacterium hassiacum</name>
    <dbReference type="NCBI Taxonomy" id="1122247"/>
    <lineage>
        <taxon>Bacteria</taxon>
        <taxon>Bacillati</taxon>
        <taxon>Actinomycetota</taxon>
        <taxon>Actinomycetes</taxon>
        <taxon>Mycobacteriales</taxon>
        <taxon>Mycobacteriaceae</taxon>
        <taxon>Mycolicibacterium</taxon>
    </lineage>
</organism>
<dbReference type="RefSeq" id="WP_005630486.1">
    <property type="nucleotide sequence ID" value="NZ_AMRA01000102.1"/>
</dbReference>
<dbReference type="EMBL" id="AMRA01000102">
    <property type="protein sequence ID" value="EKF22346.1"/>
    <property type="molecule type" value="Genomic_DNA"/>
</dbReference>
<keyword evidence="2" id="KW-1185">Reference proteome</keyword>